<reference evidence="3 4" key="1">
    <citation type="journal article" date="2014" name="Nat. Genet.">
        <title>Genome and transcriptome of the porcine whipworm Trichuris suis.</title>
        <authorList>
            <person name="Jex A.R."/>
            <person name="Nejsum P."/>
            <person name="Schwarz E.M."/>
            <person name="Hu L."/>
            <person name="Young N.D."/>
            <person name="Hall R.S."/>
            <person name="Korhonen P.K."/>
            <person name="Liao S."/>
            <person name="Thamsborg S."/>
            <person name="Xia J."/>
            <person name="Xu P."/>
            <person name="Wang S."/>
            <person name="Scheerlinck J.P."/>
            <person name="Hofmann A."/>
            <person name="Sternberg P.W."/>
            <person name="Wang J."/>
            <person name="Gasser R.B."/>
        </authorList>
    </citation>
    <scope>NUCLEOTIDE SEQUENCE [LARGE SCALE GENOMIC DNA]</scope>
    <source>
        <strain evidence="3">DCEP-RM93F</strain>
        <strain evidence="2">DCEP-RM93M</strain>
    </source>
</reference>
<evidence type="ECO:0000313" key="2">
    <source>
        <dbReference type="EMBL" id="KFD48169.1"/>
    </source>
</evidence>
<dbReference type="Proteomes" id="UP000030764">
    <property type="component" value="Unassembled WGS sequence"/>
</dbReference>
<keyword evidence="1" id="KW-0732">Signal</keyword>
<accession>A0A085MXG0</accession>
<organism evidence="3">
    <name type="scientific">Trichuris suis</name>
    <name type="common">pig whipworm</name>
    <dbReference type="NCBI Taxonomy" id="68888"/>
    <lineage>
        <taxon>Eukaryota</taxon>
        <taxon>Metazoa</taxon>
        <taxon>Ecdysozoa</taxon>
        <taxon>Nematoda</taxon>
        <taxon>Enoplea</taxon>
        <taxon>Dorylaimia</taxon>
        <taxon>Trichinellida</taxon>
        <taxon>Trichuridae</taxon>
        <taxon>Trichuris</taxon>
    </lineage>
</organism>
<dbReference type="OrthoDB" id="10293433at2759"/>
<dbReference type="EMBL" id="KL367607">
    <property type="protein sequence ID" value="KFD61906.1"/>
    <property type="molecule type" value="Genomic_DNA"/>
</dbReference>
<dbReference type="AlphaFoldDB" id="A0A085MXG0"/>
<feature type="signal peptide" evidence="1">
    <location>
        <begin position="1"/>
        <end position="23"/>
    </location>
</feature>
<feature type="chain" id="PRO_5010405320" evidence="1">
    <location>
        <begin position="24"/>
        <end position="182"/>
    </location>
</feature>
<evidence type="ECO:0000313" key="4">
    <source>
        <dbReference type="Proteomes" id="UP000030764"/>
    </source>
</evidence>
<evidence type="ECO:0000313" key="3">
    <source>
        <dbReference type="EMBL" id="KFD61906.1"/>
    </source>
</evidence>
<proteinExistence type="predicted"/>
<sequence>MRLLLVVTLLSLNPLIRIPLVSPIECLICRKTEASLVPGSMANSVFVFDSEHDDCDADTVRCGDEEQFCLAAWVELAPGHHWVQKGCISATAEGNGLGCTLEPLRLKQSSPLLADITNKEDASMVVCVCNNGDFCNAGSVRQTYENLALIVDNSSARFSTPVYMTLFWVLISTALLRWPLIV</sequence>
<name>A0A085MXG0_9BILA</name>
<keyword evidence="4" id="KW-1185">Reference proteome</keyword>
<dbReference type="SUPFAM" id="SSF57302">
    <property type="entry name" value="Snake toxin-like"/>
    <property type="match status" value="1"/>
</dbReference>
<gene>
    <name evidence="2" type="ORF">M513_10955</name>
    <name evidence="3" type="ORF">M514_10955</name>
</gene>
<dbReference type="Proteomes" id="UP000030758">
    <property type="component" value="Unassembled WGS sequence"/>
</dbReference>
<dbReference type="EMBL" id="KL363301">
    <property type="protein sequence ID" value="KFD48169.1"/>
    <property type="molecule type" value="Genomic_DNA"/>
</dbReference>
<protein>
    <submittedName>
        <fullName evidence="3">Uncharacterized protein</fullName>
    </submittedName>
</protein>
<evidence type="ECO:0000256" key="1">
    <source>
        <dbReference type="SAM" id="SignalP"/>
    </source>
</evidence>
<dbReference type="InterPro" id="IPR045860">
    <property type="entry name" value="Snake_toxin-like_sf"/>
</dbReference>